<evidence type="ECO:0000313" key="8">
    <source>
        <dbReference type="Proteomes" id="UP000612746"/>
    </source>
</evidence>
<dbReference type="PANTHER" id="PTHR13234:SF8">
    <property type="entry name" value="GAMMA-INTERFERON-INDUCIBLE LYSOSOMAL THIOL REDUCTASE"/>
    <property type="match status" value="1"/>
</dbReference>
<dbReference type="GO" id="GO:0005576">
    <property type="term" value="C:extracellular region"/>
    <property type="evidence" value="ECO:0007669"/>
    <property type="project" value="UniProtKB-SubCell"/>
</dbReference>
<dbReference type="PANTHER" id="PTHR13234">
    <property type="entry name" value="GAMMA-INTERFERON INDUCIBLE LYSOSOMAL THIOL REDUCTASE GILT"/>
    <property type="match status" value="1"/>
</dbReference>
<name>A0A8H7Q3N0_9FUNG</name>
<dbReference type="OrthoDB" id="958254at2759"/>
<comment type="caution">
    <text evidence="7">The sequence shown here is derived from an EMBL/GenBank/DDBJ whole genome shotgun (WGS) entry which is preliminary data.</text>
</comment>
<sequence>MLSSILFAATACLLVSVNADVHSHFNRTAVPVELFVMSKCPDAVHCEAAFDNVFKQISVPVALDINFIAQPAPFEPLKFSCKHGPSECLGNMQELCYRHVHGDDTWLSFIQCLNKDMVNIGTDKLGAACAEKQGKTYALVRDCIINGTATELLAKSVKRTASLGVSTSCTVFINNKRRCVYDSAQWKDCPGGSSVDDFVKSIEDAYKSTDNGSLEPQFTMQHN</sequence>
<keyword evidence="5" id="KW-0325">Glycoprotein</keyword>
<keyword evidence="3" id="KW-0964">Secreted</keyword>
<evidence type="ECO:0000313" key="7">
    <source>
        <dbReference type="EMBL" id="KAG2185298.1"/>
    </source>
</evidence>
<evidence type="ECO:0000256" key="5">
    <source>
        <dbReference type="ARBA" id="ARBA00023180"/>
    </source>
</evidence>
<keyword evidence="8" id="KW-1185">Reference proteome</keyword>
<protein>
    <submittedName>
        <fullName evidence="7">Uncharacterized protein</fullName>
    </submittedName>
</protein>
<reference evidence="7" key="1">
    <citation type="submission" date="2020-12" db="EMBL/GenBank/DDBJ databases">
        <title>Metabolic potential, ecology and presence of endohyphal bacteria is reflected in genomic diversity of Mucoromycotina.</title>
        <authorList>
            <person name="Muszewska A."/>
            <person name="Okrasinska A."/>
            <person name="Steczkiewicz K."/>
            <person name="Drgas O."/>
            <person name="Orlowska M."/>
            <person name="Perlinska-Lenart U."/>
            <person name="Aleksandrzak-Piekarczyk T."/>
            <person name="Szatraj K."/>
            <person name="Zielenkiewicz U."/>
            <person name="Pilsyk S."/>
            <person name="Malc E."/>
            <person name="Mieczkowski P."/>
            <person name="Kruszewska J.S."/>
            <person name="Biernat P."/>
            <person name="Pawlowska J."/>
        </authorList>
    </citation>
    <scope>NUCLEOTIDE SEQUENCE</scope>
    <source>
        <strain evidence="7">WA0000051536</strain>
    </source>
</reference>
<dbReference type="AlphaFoldDB" id="A0A8H7Q3N0"/>
<evidence type="ECO:0000256" key="6">
    <source>
        <dbReference type="SAM" id="SignalP"/>
    </source>
</evidence>
<feature type="signal peptide" evidence="6">
    <location>
        <begin position="1"/>
        <end position="19"/>
    </location>
</feature>
<comment type="subcellular location">
    <subcellularLocation>
        <location evidence="1">Secreted</location>
    </subcellularLocation>
</comment>
<keyword evidence="4 6" id="KW-0732">Signal</keyword>
<dbReference type="EMBL" id="JAEPRA010000005">
    <property type="protein sequence ID" value="KAG2185298.1"/>
    <property type="molecule type" value="Genomic_DNA"/>
</dbReference>
<evidence type="ECO:0000256" key="3">
    <source>
        <dbReference type="ARBA" id="ARBA00022525"/>
    </source>
</evidence>
<dbReference type="Proteomes" id="UP000612746">
    <property type="component" value="Unassembled WGS sequence"/>
</dbReference>
<proteinExistence type="inferred from homology"/>
<dbReference type="Gene3D" id="3.40.30.10">
    <property type="entry name" value="Glutaredoxin"/>
    <property type="match status" value="1"/>
</dbReference>
<organism evidence="7 8">
    <name type="scientific">Umbelopsis vinacea</name>
    <dbReference type="NCBI Taxonomy" id="44442"/>
    <lineage>
        <taxon>Eukaryota</taxon>
        <taxon>Fungi</taxon>
        <taxon>Fungi incertae sedis</taxon>
        <taxon>Mucoromycota</taxon>
        <taxon>Mucoromycotina</taxon>
        <taxon>Umbelopsidomycetes</taxon>
        <taxon>Umbelopsidales</taxon>
        <taxon>Umbelopsidaceae</taxon>
        <taxon>Umbelopsis</taxon>
    </lineage>
</organism>
<evidence type="ECO:0000256" key="1">
    <source>
        <dbReference type="ARBA" id="ARBA00004613"/>
    </source>
</evidence>
<feature type="chain" id="PRO_5034187363" evidence="6">
    <location>
        <begin position="20"/>
        <end position="223"/>
    </location>
</feature>
<evidence type="ECO:0000256" key="4">
    <source>
        <dbReference type="ARBA" id="ARBA00022729"/>
    </source>
</evidence>
<dbReference type="Pfam" id="PF03227">
    <property type="entry name" value="GILT"/>
    <property type="match status" value="1"/>
</dbReference>
<dbReference type="InterPro" id="IPR004911">
    <property type="entry name" value="Interferon-induced_GILT"/>
</dbReference>
<gene>
    <name evidence="7" type="ORF">INT44_002088</name>
</gene>
<evidence type="ECO:0000256" key="2">
    <source>
        <dbReference type="ARBA" id="ARBA00005679"/>
    </source>
</evidence>
<dbReference type="GO" id="GO:0016671">
    <property type="term" value="F:oxidoreductase activity, acting on a sulfur group of donors, disulfide as acceptor"/>
    <property type="evidence" value="ECO:0007669"/>
    <property type="project" value="InterPro"/>
</dbReference>
<comment type="similarity">
    <text evidence="2">Belongs to the GILT family.</text>
</comment>
<accession>A0A8H7Q3N0</accession>